<dbReference type="InterPro" id="IPR006638">
    <property type="entry name" value="Elp3/MiaA/NifB-like_rSAM"/>
</dbReference>
<reference evidence="10" key="1">
    <citation type="submission" date="2020-08" db="EMBL/GenBank/DDBJ databases">
        <title>Genome public.</title>
        <authorList>
            <person name="Liu C."/>
            <person name="Sun Q."/>
        </authorList>
    </citation>
    <scope>NUCLEOTIDE SEQUENCE</scope>
    <source>
        <strain evidence="10">NSJ-64</strain>
    </source>
</reference>
<dbReference type="SUPFAM" id="SSF102114">
    <property type="entry name" value="Radical SAM enzymes"/>
    <property type="match status" value="1"/>
</dbReference>
<dbReference type="SFLD" id="SFLDG01061">
    <property type="entry name" value="methylthiotransferase"/>
    <property type="match status" value="1"/>
</dbReference>
<organism evidence="10 11">
    <name type="scientific">Youxingia wuxianensis</name>
    <dbReference type="NCBI Taxonomy" id="2763678"/>
    <lineage>
        <taxon>Bacteria</taxon>
        <taxon>Bacillati</taxon>
        <taxon>Bacillota</taxon>
        <taxon>Clostridia</taxon>
        <taxon>Eubacteriales</taxon>
        <taxon>Oscillospiraceae</taxon>
        <taxon>Youxingia</taxon>
    </lineage>
</organism>
<evidence type="ECO:0000259" key="8">
    <source>
        <dbReference type="PROSITE" id="PS51449"/>
    </source>
</evidence>
<evidence type="ECO:0000256" key="2">
    <source>
        <dbReference type="ARBA" id="ARBA00022485"/>
    </source>
</evidence>
<keyword evidence="5" id="KW-0479">Metal-binding</keyword>
<evidence type="ECO:0000259" key="9">
    <source>
        <dbReference type="PROSITE" id="PS51918"/>
    </source>
</evidence>
<dbReference type="InterPro" id="IPR058240">
    <property type="entry name" value="rSAM_sf"/>
</dbReference>
<keyword evidence="4" id="KW-0949">S-adenosyl-L-methionine</keyword>
<dbReference type="RefSeq" id="WP_262395468.1">
    <property type="nucleotide sequence ID" value="NZ_JACRTD010000006.1"/>
</dbReference>
<dbReference type="NCBIfam" id="TIGR00089">
    <property type="entry name" value="MiaB/RimO family radical SAM methylthiotransferase"/>
    <property type="match status" value="1"/>
</dbReference>
<accession>A0A926IHX2</accession>
<dbReference type="Gene3D" id="3.40.50.12160">
    <property type="entry name" value="Methylthiotransferase, N-terminal domain"/>
    <property type="match status" value="1"/>
</dbReference>
<dbReference type="Pfam" id="PF04055">
    <property type="entry name" value="Radical_SAM"/>
    <property type="match status" value="1"/>
</dbReference>
<dbReference type="InterPro" id="IPR023404">
    <property type="entry name" value="rSAM_horseshoe"/>
</dbReference>
<dbReference type="AlphaFoldDB" id="A0A926IHX2"/>
<comment type="caution">
    <text evidence="10">The sequence shown here is derived from an EMBL/GenBank/DDBJ whole genome shotgun (WGS) entry which is preliminary data.</text>
</comment>
<gene>
    <name evidence="10" type="primary">mtaB</name>
    <name evidence="10" type="ORF">H8705_09155</name>
</gene>
<comment type="cofactor">
    <cofactor evidence="1">
        <name>[4Fe-4S] cluster</name>
        <dbReference type="ChEBI" id="CHEBI:49883"/>
    </cofactor>
</comment>
<dbReference type="SMART" id="SM00729">
    <property type="entry name" value="Elp3"/>
    <property type="match status" value="1"/>
</dbReference>
<evidence type="ECO:0000313" key="10">
    <source>
        <dbReference type="EMBL" id="MBC8585751.1"/>
    </source>
</evidence>
<sequence length="429" mass="48185">MRVAFFTLGCKVNQYETQILSQLFADDGYDVVSHTEPADVYILNSCTVTSTGDKKTRQMLRRFKSQNPGAVVALTGCFPQAFPDAAERLPEADVITGSSNRARLPEAVKRRLATGERVIDISPHQQGEGFEHMSMKKFSERTRAFVKIEDGCERYCSYCIIPKARGPVRSKPLTDLREELHNLARASYQEVVLVGVNLSCYGAELGIRLIDAVELACSIDGIQRVRLGSLEPELLSEEDIQRMAAQPKVCPQFHLSLQSGCDETLKRMNRHYTTREYESIVRSLRKNFKNCAITTDIMVGFPKETEEEFQQSMAFASKIAFPKVHVFAYSPREGTRAAAMPGQISKGEKEERSARMIALTQEVRKNFLQSQVGQTVSVLFERELAPHVFEGYSENYTPVHLSSPEDLHGKILPVKIISAQSDWCTGQLM</sequence>
<evidence type="ECO:0000256" key="6">
    <source>
        <dbReference type="ARBA" id="ARBA00023004"/>
    </source>
</evidence>
<keyword evidence="2" id="KW-0004">4Fe-4S</keyword>
<dbReference type="FunFam" id="3.80.30.20:FF:000001">
    <property type="entry name" value="tRNA-2-methylthio-N(6)-dimethylallyladenosine synthase 2"/>
    <property type="match status" value="1"/>
</dbReference>
<dbReference type="GO" id="GO:0046872">
    <property type="term" value="F:metal ion binding"/>
    <property type="evidence" value="ECO:0007669"/>
    <property type="project" value="UniProtKB-KW"/>
</dbReference>
<dbReference type="EMBL" id="JACRTD010000006">
    <property type="protein sequence ID" value="MBC8585751.1"/>
    <property type="molecule type" value="Genomic_DNA"/>
</dbReference>
<dbReference type="Pfam" id="PF00919">
    <property type="entry name" value="UPF0004"/>
    <property type="match status" value="1"/>
</dbReference>
<dbReference type="PROSITE" id="PS01278">
    <property type="entry name" value="MTTASE_RADICAL"/>
    <property type="match status" value="1"/>
</dbReference>
<dbReference type="InterPro" id="IPR020612">
    <property type="entry name" value="Methylthiotransferase_CS"/>
</dbReference>
<dbReference type="PROSITE" id="PS51449">
    <property type="entry name" value="MTTASE_N"/>
    <property type="match status" value="1"/>
</dbReference>
<dbReference type="InterPro" id="IPR038135">
    <property type="entry name" value="Methylthiotransferase_N_sf"/>
</dbReference>
<dbReference type="Proteomes" id="UP000623678">
    <property type="component" value="Unassembled WGS sequence"/>
</dbReference>
<feature type="domain" description="MTTase N-terminal" evidence="8">
    <location>
        <begin position="1"/>
        <end position="113"/>
    </location>
</feature>
<dbReference type="CDD" id="cd01335">
    <property type="entry name" value="Radical_SAM"/>
    <property type="match status" value="1"/>
</dbReference>
<evidence type="ECO:0000256" key="7">
    <source>
        <dbReference type="ARBA" id="ARBA00023014"/>
    </source>
</evidence>
<evidence type="ECO:0000256" key="5">
    <source>
        <dbReference type="ARBA" id="ARBA00022723"/>
    </source>
</evidence>
<dbReference type="InterPro" id="IPR013848">
    <property type="entry name" value="Methylthiotransferase_N"/>
</dbReference>
<dbReference type="SFLD" id="SFLDS00029">
    <property type="entry name" value="Radical_SAM"/>
    <property type="match status" value="1"/>
</dbReference>
<dbReference type="GO" id="GO:0051539">
    <property type="term" value="F:4 iron, 4 sulfur cluster binding"/>
    <property type="evidence" value="ECO:0007669"/>
    <property type="project" value="UniProtKB-KW"/>
</dbReference>
<keyword evidence="11" id="KW-1185">Reference proteome</keyword>
<dbReference type="PANTHER" id="PTHR11918">
    <property type="entry name" value="RADICAL SAM PROTEINS"/>
    <property type="match status" value="1"/>
</dbReference>
<dbReference type="PANTHER" id="PTHR11918:SF45">
    <property type="entry name" value="THREONYLCARBAMOYLADENOSINE TRNA METHYLTHIOTRANSFERASE"/>
    <property type="match status" value="1"/>
</dbReference>
<evidence type="ECO:0000256" key="1">
    <source>
        <dbReference type="ARBA" id="ARBA00001966"/>
    </source>
</evidence>
<protein>
    <submittedName>
        <fullName evidence="10">tRNA (N(6)-L-threonylcarbamoyladenosine(37)-C(2))-methylthiotransferase MtaB</fullName>
    </submittedName>
</protein>
<dbReference type="Gene3D" id="3.80.30.20">
    <property type="entry name" value="tm_1862 like domain"/>
    <property type="match status" value="1"/>
</dbReference>
<evidence type="ECO:0000256" key="3">
    <source>
        <dbReference type="ARBA" id="ARBA00022679"/>
    </source>
</evidence>
<name>A0A926IHX2_9FIRM</name>
<evidence type="ECO:0000256" key="4">
    <source>
        <dbReference type="ARBA" id="ARBA00022691"/>
    </source>
</evidence>
<proteinExistence type="predicted"/>
<dbReference type="PROSITE" id="PS51918">
    <property type="entry name" value="RADICAL_SAM"/>
    <property type="match status" value="1"/>
</dbReference>
<evidence type="ECO:0000313" key="11">
    <source>
        <dbReference type="Proteomes" id="UP000623678"/>
    </source>
</evidence>
<dbReference type="NCBIfam" id="TIGR01579">
    <property type="entry name" value="MiaB-like-C"/>
    <property type="match status" value="1"/>
</dbReference>
<dbReference type="InterPro" id="IPR007197">
    <property type="entry name" value="rSAM"/>
</dbReference>
<dbReference type="GO" id="GO:0035598">
    <property type="term" value="F:tRNA (N(6)-L-threonylcarbamoyladenosine(37)-C(2))-methylthiotransferase activity"/>
    <property type="evidence" value="ECO:0007669"/>
    <property type="project" value="TreeGrafter"/>
</dbReference>
<dbReference type="SFLD" id="SFLDG01082">
    <property type="entry name" value="B12-binding_domain_containing"/>
    <property type="match status" value="1"/>
</dbReference>
<keyword evidence="7" id="KW-0411">Iron-sulfur</keyword>
<keyword evidence="3" id="KW-0808">Transferase</keyword>
<dbReference type="InterPro" id="IPR005839">
    <property type="entry name" value="Methylthiotransferase"/>
</dbReference>
<dbReference type="InterPro" id="IPR006467">
    <property type="entry name" value="MiaB-like_bact"/>
</dbReference>
<feature type="domain" description="Radical SAM core" evidence="9">
    <location>
        <begin position="138"/>
        <end position="366"/>
    </location>
</feature>
<keyword evidence="6" id="KW-0408">Iron</keyword>